<dbReference type="InterPro" id="IPR025619">
    <property type="entry name" value="YlzJ"/>
</dbReference>
<name>A0ABV8AY42_9BACI</name>
<reference evidence="2" key="1">
    <citation type="journal article" date="2019" name="Int. J. Syst. Evol. Microbiol.">
        <title>The Global Catalogue of Microorganisms (GCM) 10K type strain sequencing project: providing services to taxonomists for standard genome sequencing and annotation.</title>
        <authorList>
            <consortium name="The Broad Institute Genomics Platform"/>
            <consortium name="The Broad Institute Genome Sequencing Center for Infectious Disease"/>
            <person name="Wu L."/>
            <person name="Ma J."/>
        </authorList>
    </citation>
    <scope>NUCLEOTIDE SEQUENCE [LARGE SCALE GENOMIC DNA]</scope>
    <source>
        <strain evidence="2">CCUG 61889</strain>
    </source>
</reference>
<dbReference type="Proteomes" id="UP001595752">
    <property type="component" value="Unassembled WGS sequence"/>
</dbReference>
<gene>
    <name evidence="1" type="ORF">ACFOU2_03070</name>
</gene>
<evidence type="ECO:0000313" key="1">
    <source>
        <dbReference type="EMBL" id="MFC3882515.1"/>
    </source>
</evidence>
<dbReference type="Pfam" id="PF14035">
    <property type="entry name" value="YlzJ"/>
    <property type="match status" value="1"/>
</dbReference>
<protein>
    <submittedName>
        <fullName evidence="1">YlzJ-like family protein</fullName>
    </submittedName>
</protein>
<dbReference type="RefSeq" id="WP_377912068.1">
    <property type="nucleotide sequence ID" value="NZ_JBHRZT010000020.1"/>
</dbReference>
<organism evidence="1 2">
    <name type="scientific">Bacillus songklensis</name>
    <dbReference type="NCBI Taxonomy" id="1069116"/>
    <lineage>
        <taxon>Bacteria</taxon>
        <taxon>Bacillati</taxon>
        <taxon>Bacillota</taxon>
        <taxon>Bacilli</taxon>
        <taxon>Bacillales</taxon>
        <taxon>Bacillaceae</taxon>
        <taxon>Bacillus</taxon>
    </lineage>
</organism>
<sequence length="71" mass="8356">MILYTMMPQELVFPMDMSIYGKQKVIDINGLSMIVMENDQKQYEVVRLLSTNPQDYLNNRYYPGQIINASF</sequence>
<accession>A0ABV8AY42</accession>
<comment type="caution">
    <text evidence="1">The sequence shown here is derived from an EMBL/GenBank/DDBJ whole genome shotgun (WGS) entry which is preliminary data.</text>
</comment>
<dbReference type="EMBL" id="JBHRZT010000020">
    <property type="protein sequence ID" value="MFC3882515.1"/>
    <property type="molecule type" value="Genomic_DNA"/>
</dbReference>
<proteinExistence type="predicted"/>
<evidence type="ECO:0000313" key="2">
    <source>
        <dbReference type="Proteomes" id="UP001595752"/>
    </source>
</evidence>
<keyword evidence="2" id="KW-1185">Reference proteome</keyword>